<keyword evidence="1" id="KW-1133">Transmembrane helix</keyword>
<protein>
    <submittedName>
        <fullName evidence="2">Uncharacterized protein</fullName>
    </submittedName>
</protein>
<evidence type="ECO:0000256" key="1">
    <source>
        <dbReference type="SAM" id="Phobius"/>
    </source>
</evidence>
<sequence>MKTQFSLTTLVKKLRYGSRLRPVRDWLTLLSFAAIAFIVGIAWGSVTFFNIVTEKIPIVPIQTSNTIINNQTLRNVQKIFDTRAVEQEKYESGGYVFRDPSI</sequence>
<dbReference type="AlphaFoldDB" id="A0A3B0UME9"/>
<gene>
    <name evidence="2" type="ORF">MNBD_CPR01-320</name>
</gene>
<dbReference type="EMBL" id="UOEV01000037">
    <property type="protein sequence ID" value="VAW32331.1"/>
    <property type="molecule type" value="Genomic_DNA"/>
</dbReference>
<keyword evidence="1" id="KW-0472">Membrane</keyword>
<keyword evidence="1" id="KW-0812">Transmembrane</keyword>
<feature type="transmembrane region" description="Helical" evidence="1">
    <location>
        <begin position="26"/>
        <end position="52"/>
    </location>
</feature>
<name>A0A3B0UME9_9ZZZZ</name>
<evidence type="ECO:0000313" key="2">
    <source>
        <dbReference type="EMBL" id="VAW32331.1"/>
    </source>
</evidence>
<proteinExistence type="predicted"/>
<organism evidence="2">
    <name type="scientific">hydrothermal vent metagenome</name>
    <dbReference type="NCBI Taxonomy" id="652676"/>
    <lineage>
        <taxon>unclassified sequences</taxon>
        <taxon>metagenomes</taxon>
        <taxon>ecological metagenomes</taxon>
    </lineage>
</organism>
<accession>A0A3B0UME9</accession>
<reference evidence="2" key="1">
    <citation type="submission" date="2018-06" db="EMBL/GenBank/DDBJ databases">
        <authorList>
            <person name="Zhirakovskaya E."/>
        </authorList>
    </citation>
    <scope>NUCLEOTIDE SEQUENCE</scope>
</reference>